<dbReference type="PANTHER" id="PTHR20883">
    <property type="entry name" value="PHYTANOYL-COA DIOXYGENASE DOMAIN CONTAINING 1"/>
    <property type="match status" value="1"/>
</dbReference>
<dbReference type="PANTHER" id="PTHR20883:SF48">
    <property type="entry name" value="ECTOINE DIOXYGENASE"/>
    <property type="match status" value="1"/>
</dbReference>
<keyword evidence="1" id="KW-0223">Dioxygenase</keyword>
<dbReference type="AlphaFoldDB" id="A0A2D6YM06"/>
<name>A0A2D6YM06_9DELT</name>
<reference evidence="2" key="1">
    <citation type="submission" date="2017-09" db="EMBL/GenBank/DDBJ databases">
        <title>The Reconstruction of 2,631 Draft Metagenome-Assembled Genomes from the Global Oceans.</title>
        <authorList>
            <person name="Tully B.J."/>
            <person name="Graham E.D."/>
            <person name="Heidelberg J.F."/>
        </authorList>
    </citation>
    <scope>NUCLEOTIDE SEQUENCE [LARGE SCALE GENOMIC DNA]</scope>
</reference>
<dbReference type="Proteomes" id="UP000226525">
    <property type="component" value="Unassembled WGS sequence"/>
</dbReference>
<gene>
    <name evidence="1" type="ORF">CMN54_12225</name>
</gene>
<sequence length="283" mass="32510">MPYLTKTQLSKFEKNGFLIERNLFDPEETQLLQKTAKDDQELDRRSQGRRDRSGATVRLTLWNHPGDGIYGMFARCKKLVGRMEELLDGEVYHYHSKMILKDPEIGGAWEWHQDYGYWYHYGCLQPLMASAMIAVDPAKLNNGCLEVLKGSHHLGRLDHSLAGDQSGADPERVQIAMEYFERVQVELEPGDTLFFHCNLLHCSGQNHSPDPRWAMICCYNAARNNPFKASRHPQYTPLEQVDDTLIKMVGLRRFNDSADVDFMGEKVDRSIPSDHHKPTTETV</sequence>
<keyword evidence="1" id="KW-0560">Oxidoreductase</keyword>
<dbReference type="Pfam" id="PF05721">
    <property type="entry name" value="PhyH"/>
    <property type="match status" value="1"/>
</dbReference>
<comment type="caution">
    <text evidence="1">The sequence shown here is derived from an EMBL/GenBank/DDBJ whole genome shotgun (WGS) entry which is preliminary data.</text>
</comment>
<dbReference type="GO" id="GO:0005506">
    <property type="term" value="F:iron ion binding"/>
    <property type="evidence" value="ECO:0007669"/>
    <property type="project" value="UniProtKB-ARBA"/>
</dbReference>
<proteinExistence type="predicted"/>
<dbReference type="GO" id="GO:0016706">
    <property type="term" value="F:2-oxoglutarate-dependent dioxygenase activity"/>
    <property type="evidence" value="ECO:0007669"/>
    <property type="project" value="UniProtKB-ARBA"/>
</dbReference>
<dbReference type="SUPFAM" id="SSF51197">
    <property type="entry name" value="Clavaminate synthase-like"/>
    <property type="match status" value="1"/>
</dbReference>
<dbReference type="InterPro" id="IPR008775">
    <property type="entry name" value="Phytyl_CoA_dOase-like"/>
</dbReference>
<dbReference type="Gene3D" id="2.60.120.620">
    <property type="entry name" value="q2cbj1_9rhob like domain"/>
    <property type="match status" value="1"/>
</dbReference>
<accession>A0A2D6YM06</accession>
<dbReference type="EMBL" id="NZEX01000141">
    <property type="protein sequence ID" value="MAH64184.1"/>
    <property type="molecule type" value="Genomic_DNA"/>
</dbReference>
<organism evidence="1 2">
    <name type="scientific">SAR324 cluster bacterium</name>
    <dbReference type="NCBI Taxonomy" id="2024889"/>
    <lineage>
        <taxon>Bacteria</taxon>
        <taxon>Deltaproteobacteria</taxon>
        <taxon>SAR324 cluster</taxon>
    </lineage>
</organism>
<evidence type="ECO:0000313" key="1">
    <source>
        <dbReference type="EMBL" id="MAH64184.1"/>
    </source>
</evidence>
<protein>
    <submittedName>
        <fullName evidence="1">Phytanoyl-CoA dioxygenase family protein</fullName>
    </submittedName>
</protein>
<evidence type="ECO:0000313" key="2">
    <source>
        <dbReference type="Proteomes" id="UP000226525"/>
    </source>
</evidence>